<name>E6QLP5_9ZZZZ</name>
<evidence type="ECO:0000256" key="2">
    <source>
        <dbReference type="ARBA" id="ARBA00004760"/>
    </source>
</evidence>
<dbReference type="PANTHER" id="PTHR12726">
    <property type="entry name" value="CERAMIDE GLUCOSYLTRANSFERASE"/>
    <property type="match status" value="1"/>
</dbReference>
<proteinExistence type="predicted"/>
<evidence type="ECO:0000256" key="6">
    <source>
        <dbReference type="ARBA" id="ARBA00022692"/>
    </source>
</evidence>
<dbReference type="SUPFAM" id="SSF53448">
    <property type="entry name" value="Nucleotide-diphospho-sugar transferases"/>
    <property type="match status" value="1"/>
</dbReference>
<comment type="subcellular location">
    <subcellularLocation>
        <location evidence="1">Membrane</location>
        <topology evidence="1">Multi-pass membrane protein</topology>
    </subcellularLocation>
</comment>
<dbReference type="InterPro" id="IPR029044">
    <property type="entry name" value="Nucleotide-diphossugar_trans"/>
</dbReference>
<evidence type="ECO:0000313" key="9">
    <source>
        <dbReference type="EMBL" id="CBI08166.1"/>
    </source>
</evidence>
<comment type="pathway">
    <text evidence="2">Lipid metabolism; sphingolipid metabolism.</text>
</comment>
<dbReference type="Gene3D" id="3.90.550.10">
    <property type="entry name" value="Spore Coat Polysaccharide Biosynthesis Protein SpsA, Chain A"/>
    <property type="match status" value="1"/>
</dbReference>
<dbReference type="EMBL" id="CABQ01000189">
    <property type="protein sequence ID" value="CBI08166.1"/>
    <property type="molecule type" value="Genomic_DNA"/>
</dbReference>
<keyword evidence="5 9" id="KW-0808">Transferase</keyword>
<dbReference type="GO" id="GO:0006679">
    <property type="term" value="P:glucosylceramide biosynthetic process"/>
    <property type="evidence" value="ECO:0007669"/>
    <property type="project" value="TreeGrafter"/>
</dbReference>
<dbReference type="AlphaFoldDB" id="E6QLP5"/>
<accession>E6QLP5</accession>
<dbReference type="GO" id="GO:0016020">
    <property type="term" value="C:membrane"/>
    <property type="evidence" value="ECO:0007669"/>
    <property type="project" value="UniProtKB-SubCell"/>
</dbReference>
<dbReference type="GO" id="GO:0008120">
    <property type="term" value="F:ceramide glucosyltransferase activity"/>
    <property type="evidence" value="ECO:0007669"/>
    <property type="project" value="TreeGrafter"/>
</dbReference>
<evidence type="ECO:0000256" key="8">
    <source>
        <dbReference type="ARBA" id="ARBA00023136"/>
    </source>
</evidence>
<protein>
    <submittedName>
        <fullName evidence="9">Putative Ceramide glucosyltransferase</fullName>
    </submittedName>
</protein>
<comment type="pathway">
    <text evidence="3">Sphingolipid metabolism.</text>
</comment>
<evidence type="ECO:0000256" key="7">
    <source>
        <dbReference type="ARBA" id="ARBA00022989"/>
    </source>
</evidence>
<keyword evidence="7" id="KW-1133">Transmembrane helix</keyword>
<organism evidence="9">
    <name type="scientific">mine drainage metagenome</name>
    <dbReference type="NCBI Taxonomy" id="410659"/>
    <lineage>
        <taxon>unclassified sequences</taxon>
        <taxon>metagenomes</taxon>
        <taxon>ecological metagenomes</taxon>
    </lineage>
</organism>
<keyword evidence="8" id="KW-0472">Membrane</keyword>
<gene>
    <name evidence="9" type="ORF">CARN6_1605</name>
</gene>
<dbReference type="CDD" id="cd02520">
    <property type="entry name" value="Glucosylceramide_synthase"/>
    <property type="match status" value="1"/>
</dbReference>
<sequence length="385" mass="42011">MTLLLLAFGCFGLLTSTVYAVMVIRGAAHHLRAARPRDADFAPQLSLLKPLHGAEPDLEENLATFFEQDYPDYEILFCARNPDDPGLTIARRVAARFPHISARFFSVAELRFINAKAQSMEVMAAAAEHSILVISDSDVRVTPGYLRAVAAPFADPRVGAMTCLYRGVAVEGGLWARLEAVGMSVEMTAGVLVANMLEGMQFVLGPTMAFRAEVIRQMGGFAVTADYCADDFVLGNEAFKHGWRVALSHHAIDHMVINSTLMASLKHQVRWMKSTRFSRPKGHFGTALTFSMPFAIVAAAAALALSMPMLAAALFAWGVLTRLAIAWAAGRRVVCDTSLVALLLLYPVRDLMGFGFWAASYASAKILWRGHLYRLLSGGRMKPAD</sequence>
<evidence type="ECO:0000256" key="5">
    <source>
        <dbReference type="ARBA" id="ARBA00022679"/>
    </source>
</evidence>
<evidence type="ECO:0000256" key="1">
    <source>
        <dbReference type="ARBA" id="ARBA00004141"/>
    </source>
</evidence>
<comment type="caution">
    <text evidence="9">The sequence shown here is derived from an EMBL/GenBank/DDBJ whole genome shotgun (WGS) entry which is preliminary data.</text>
</comment>
<evidence type="ECO:0000256" key="4">
    <source>
        <dbReference type="ARBA" id="ARBA00022676"/>
    </source>
</evidence>
<evidence type="ECO:0000256" key="3">
    <source>
        <dbReference type="ARBA" id="ARBA00004991"/>
    </source>
</evidence>
<keyword evidence="6" id="KW-0812">Transmembrane</keyword>
<dbReference type="PANTHER" id="PTHR12726:SF0">
    <property type="entry name" value="CERAMIDE GLUCOSYLTRANSFERASE"/>
    <property type="match status" value="1"/>
</dbReference>
<reference evidence="9" key="1">
    <citation type="submission" date="2009-10" db="EMBL/GenBank/DDBJ databases">
        <title>Diversity of trophic interactions inside an arsenic-rich microbial ecosystem.</title>
        <authorList>
            <person name="Bertin P.N."/>
            <person name="Heinrich-Salmeron A."/>
            <person name="Pelletier E."/>
            <person name="Goulhen-Chollet F."/>
            <person name="Arsene-Ploetze F."/>
            <person name="Gallien S."/>
            <person name="Calteau A."/>
            <person name="Vallenet D."/>
            <person name="Casiot C."/>
            <person name="Chane-Woon-Ming B."/>
            <person name="Giloteaux L."/>
            <person name="Barakat M."/>
            <person name="Bonnefoy V."/>
            <person name="Bruneel O."/>
            <person name="Chandler M."/>
            <person name="Cleiss J."/>
            <person name="Duran R."/>
            <person name="Elbaz-Poulichet F."/>
            <person name="Fonknechten N."/>
            <person name="Lauga B."/>
            <person name="Mornico D."/>
            <person name="Ortet P."/>
            <person name="Schaeffer C."/>
            <person name="Siguier P."/>
            <person name="Alexander Thil Smith A."/>
            <person name="Van Dorsselaer A."/>
            <person name="Weissenbach J."/>
            <person name="Medigue C."/>
            <person name="Le Paslier D."/>
        </authorList>
    </citation>
    <scope>NUCLEOTIDE SEQUENCE</scope>
</reference>
<keyword evidence="4" id="KW-0328">Glycosyltransferase</keyword>
<dbReference type="InterPro" id="IPR025993">
    <property type="entry name" value="Ceramide_glucosylTrfase"/>
</dbReference>
<dbReference type="Pfam" id="PF13506">
    <property type="entry name" value="Glyco_transf_21"/>
    <property type="match status" value="1"/>
</dbReference>